<feature type="domain" description="Sortilin N-terminal" evidence="9">
    <location>
        <begin position="172"/>
        <end position="285"/>
    </location>
</feature>
<evidence type="ECO:0000256" key="7">
    <source>
        <dbReference type="ARBA" id="ARBA00037986"/>
    </source>
</evidence>
<dbReference type="InterPro" id="IPR052025">
    <property type="entry name" value="Xyloglucanase_GH74"/>
</dbReference>
<dbReference type="CDD" id="cd15482">
    <property type="entry name" value="Sialidase_non-viral"/>
    <property type="match status" value="1"/>
</dbReference>
<evidence type="ECO:0000256" key="4">
    <source>
        <dbReference type="ARBA" id="ARBA00023277"/>
    </source>
</evidence>
<feature type="domain" description="Secretion system C-terminal sorting" evidence="10">
    <location>
        <begin position="786"/>
        <end position="861"/>
    </location>
</feature>
<evidence type="ECO:0000256" key="3">
    <source>
        <dbReference type="ARBA" id="ARBA00022801"/>
    </source>
</evidence>
<dbReference type="PANTHER" id="PTHR43739">
    <property type="entry name" value="XYLOGLUCANASE (EUROFUNG)"/>
    <property type="match status" value="1"/>
</dbReference>
<dbReference type="Proteomes" id="UP000281985">
    <property type="component" value="Unassembled WGS sequence"/>
</dbReference>
<organism evidence="11 12">
    <name type="scientific">Dokdonia sinensis</name>
    <dbReference type="NCBI Taxonomy" id="2479847"/>
    <lineage>
        <taxon>Bacteria</taxon>
        <taxon>Pseudomonadati</taxon>
        <taxon>Bacteroidota</taxon>
        <taxon>Flavobacteriia</taxon>
        <taxon>Flavobacteriales</taxon>
        <taxon>Flavobacteriaceae</taxon>
        <taxon>Dokdonia</taxon>
    </lineage>
</organism>
<dbReference type="PANTHER" id="PTHR43739:SF2">
    <property type="entry name" value="OLIGOXYLOGLUCAN-REDUCING END-SPECIFIC XYLOGLUCANASE-RELATED"/>
    <property type="match status" value="1"/>
</dbReference>
<evidence type="ECO:0000259" key="9">
    <source>
        <dbReference type="Pfam" id="PF15902"/>
    </source>
</evidence>
<dbReference type="Pfam" id="PF18962">
    <property type="entry name" value="Por_Secre_tail"/>
    <property type="match status" value="1"/>
</dbReference>
<keyword evidence="4" id="KW-0119">Carbohydrate metabolism</keyword>
<dbReference type="InterPro" id="IPR026444">
    <property type="entry name" value="Secre_tail"/>
</dbReference>
<dbReference type="SUPFAM" id="SSF110296">
    <property type="entry name" value="Oligoxyloglucan reducing end-specific cellobiohydrolase"/>
    <property type="match status" value="2"/>
</dbReference>
<evidence type="ECO:0000256" key="1">
    <source>
        <dbReference type="ARBA" id="ARBA00022729"/>
    </source>
</evidence>
<comment type="similarity">
    <text evidence="7">Belongs to the glycosyl hydrolase 74 family.</text>
</comment>
<comment type="caution">
    <text evidence="11">The sequence shown here is derived from an EMBL/GenBank/DDBJ whole genome shotgun (WGS) entry which is preliminary data.</text>
</comment>
<evidence type="ECO:0000256" key="5">
    <source>
        <dbReference type="ARBA" id="ARBA00023295"/>
    </source>
</evidence>
<proteinExistence type="inferred from homology"/>
<dbReference type="InterPro" id="IPR015943">
    <property type="entry name" value="WD40/YVTN_repeat-like_dom_sf"/>
</dbReference>
<dbReference type="InterPro" id="IPR031778">
    <property type="entry name" value="Sortilin_N"/>
</dbReference>
<dbReference type="NCBIfam" id="TIGR04183">
    <property type="entry name" value="Por_Secre_tail"/>
    <property type="match status" value="1"/>
</dbReference>
<dbReference type="Pfam" id="PF15902">
    <property type="entry name" value="Sortilin-Vps10"/>
    <property type="match status" value="1"/>
</dbReference>
<reference evidence="11 12" key="1">
    <citation type="submission" date="2018-10" db="EMBL/GenBank/DDBJ databases">
        <title>Dokdonia luteus sp. nov., isolated from sea water.</title>
        <authorList>
            <person name="Zhou L.Y."/>
            <person name="Du Z.J."/>
        </authorList>
    </citation>
    <scope>NUCLEOTIDE SEQUENCE [LARGE SCALE GENOMIC DNA]</scope>
    <source>
        <strain evidence="11 12">SH27</strain>
    </source>
</reference>
<keyword evidence="1 8" id="KW-0732">Signal</keyword>
<name>A0A3M0G2E1_9FLAO</name>
<keyword evidence="2" id="KW-0677">Repeat</keyword>
<evidence type="ECO:0000256" key="8">
    <source>
        <dbReference type="SAM" id="SignalP"/>
    </source>
</evidence>
<evidence type="ECO:0000313" key="11">
    <source>
        <dbReference type="EMBL" id="RMB59131.1"/>
    </source>
</evidence>
<gene>
    <name evidence="11" type="ORF">EAX61_08705</name>
</gene>
<keyword evidence="6" id="KW-0624">Polysaccharide degradation</keyword>
<evidence type="ECO:0000313" key="12">
    <source>
        <dbReference type="Proteomes" id="UP000281985"/>
    </source>
</evidence>
<protein>
    <submittedName>
        <fullName evidence="11">T9SS C-terminal target domain-containing protein</fullName>
    </submittedName>
</protein>
<accession>A0A3M0G2E1</accession>
<evidence type="ECO:0000259" key="10">
    <source>
        <dbReference type="Pfam" id="PF18962"/>
    </source>
</evidence>
<dbReference type="AlphaFoldDB" id="A0A3M0G2E1"/>
<sequence>MISAVRLLYLFSILNKSYNMIKKTLLTLTFCAVAGSAFAQIGTDAPWMESFAENPRAAKFQDIQEAFYAYWADKDETVKGSGYKPFKRWESINQNFLNPDGTLMTSQQQLQGWRDKVSMRINREDSGDWQSVGPLSHLETGSWSPGQGRVNAMAVDPNNDDILYVGAPNGGLWKSTDAGTNWEPLTDDLPQIGVSAIMVDPNDSNIIYIGTGDDDAGDSDGVGVLKSLDGGETWDFTGLNETNSPLSFNEIFIHPTDSNILWTSSSSGVYKTTNGGDDWTLVRSGNIRDMRVQPGNPDILYCVSSNRFYKSVDGGDTWSLRTDGTPNGAVNRLTIDVTPANPDVVYIFAANGNNQFKGIYKSTDAGETFTLTSNGDPGVFDGSSQSWYDFAFAVSDTDENIIFTGVLNVWRSTNSGASFVRINNWSSPEQPSYTHADIHNLRYINGKLYCGSDGGIYVSENNGVVFTDLTENLAIGQFYRIDVAKDDSQIIAGGLQDNGGYGRSNNQWHNFYGADGMNVVIDPQDSNKMTGLIQGGGGPYITEDGGASLATNGFPNGPDSGDWITPLGYSKDGRVIGAYRSIWEFNPVTLSWSRLSSTVAAGGTVKHMALDPSDDDIMYVAYSNTLRQSVNGGTSFTTLATSFSSDITWVDVDGEDNRILYVTTRGANGRVFKITLDDDDISEVDDIDDITGSLPNIPKLVIKNQNNHSDNPLFLGTSIGVWRYDDVTEDWTPFDNGLPNVTVRDLEINYTDGNITAGTYGRGIWQSAIPQEALSVDSFSSNSLRIFPNPSNGIFNLQWRSAGNSLVTEINVYDITGKRVLSSKVTDGSLSSAVDLSSVSAGIYLLKMQIEGVEVTKKLVVR</sequence>
<feature type="chain" id="PRO_5018323669" evidence="8">
    <location>
        <begin position="40"/>
        <end position="862"/>
    </location>
</feature>
<keyword evidence="12" id="KW-1185">Reference proteome</keyword>
<dbReference type="EMBL" id="REFV01000007">
    <property type="protein sequence ID" value="RMB59131.1"/>
    <property type="molecule type" value="Genomic_DNA"/>
</dbReference>
<evidence type="ECO:0000256" key="6">
    <source>
        <dbReference type="ARBA" id="ARBA00023326"/>
    </source>
</evidence>
<dbReference type="GO" id="GO:0016798">
    <property type="term" value="F:hydrolase activity, acting on glycosyl bonds"/>
    <property type="evidence" value="ECO:0007669"/>
    <property type="project" value="UniProtKB-KW"/>
</dbReference>
<feature type="signal peptide" evidence="8">
    <location>
        <begin position="1"/>
        <end position="39"/>
    </location>
</feature>
<dbReference type="GO" id="GO:0000272">
    <property type="term" value="P:polysaccharide catabolic process"/>
    <property type="evidence" value="ECO:0007669"/>
    <property type="project" value="UniProtKB-KW"/>
</dbReference>
<evidence type="ECO:0000256" key="2">
    <source>
        <dbReference type="ARBA" id="ARBA00022737"/>
    </source>
</evidence>
<dbReference type="GO" id="GO:0010411">
    <property type="term" value="P:xyloglucan metabolic process"/>
    <property type="evidence" value="ECO:0007669"/>
    <property type="project" value="TreeGrafter"/>
</dbReference>
<dbReference type="Gene3D" id="2.130.10.10">
    <property type="entry name" value="YVTN repeat-like/Quinoprotein amine dehydrogenase"/>
    <property type="match status" value="5"/>
</dbReference>
<keyword evidence="3" id="KW-0378">Hydrolase</keyword>
<keyword evidence="5" id="KW-0326">Glycosidase</keyword>